<sequence length="286" mass="32043">MQVDDVEIRDVYASNLEKEFANMIEVSKTHPFIAMDTEFPGAIYRPPNNATSMQLYQNLCANVNDLKIIQLGVSLHNSAGQPATPCGCWQFNFKFDLNSDPHDRPSIELLQEAGIDFDLFAKDGIDVLRFSYLLMGSGLVCNPAVHWIAFHSSYDFLYLTRVLVHGALPTTNSGRLFEMLRDYFPSFYDVKHIMRAAKSWSGGLDRLASDMNIPRVGPTHQAGSDALLTGKVFFFMAWDLHAEPHTLDNVLGVYRGHSYGLHSVGDHVQTFYPPNSIQGTPVRPIS</sequence>
<comment type="caution">
    <text evidence="15">The sequence shown here is derived from an EMBL/GenBank/DDBJ whole genome shotgun (WGS) entry which is preliminary data.</text>
</comment>
<organism evidence="15 16">
    <name type="scientific">Carpediemonas membranifera</name>
    <dbReference type="NCBI Taxonomy" id="201153"/>
    <lineage>
        <taxon>Eukaryota</taxon>
        <taxon>Metamonada</taxon>
        <taxon>Carpediemonas-like organisms</taxon>
        <taxon>Carpediemonas</taxon>
    </lineage>
</organism>
<proteinExistence type="inferred from homology"/>
<dbReference type="InterPro" id="IPR036397">
    <property type="entry name" value="RNaseH_sf"/>
</dbReference>
<dbReference type="EMBL" id="JAHDYR010000007">
    <property type="protein sequence ID" value="KAG9396246.1"/>
    <property type="molecule type" value="Genomic_DNA"/>
</dbReference>
<keyword evidence="11" id="KW-0694">RNA-binding</keyword>
<evidence type="ECO:0000256" key="12">
    <source>
        <dbReference type="ARBA" id="ARBA00023015"/>
    </source>
</evidence>
<evidence type="ECO:0000256" key="8">
    <source>
        <dbReference type="ARBA" id="ARBA00022723"/>
    </source>
</evidence>
<evidence type="ECO:0000256" key="14">
    <source>
        <dbReference type="ARBA" id="ARBA00023242"/>
    </source>
</evidence>
<dbReference type="InterPro" id="IPR039637">
    <property type="entry name" value="CNOT7/CNOT8/Pop2"/>
</dbReference>
<dbReference type="InterPro" id="IPR006941">
    <property type="entry name" value="RNase_CAF1"/>
</dbReference>
<protein>
    <recommendedName>
        <fullName evidence="5">poly(A)-specific ribonuclease</fullName>
        <ecNumber evidence="5">3.1.13.4</ecNumber>
    </recommendedName>
</protein>
<dbReference type="GO" id="GO:0030014">
    <property type="term" value="C:CCR4-NOT complex"/>
    <property type="evidence" value="ECO:0007669"/>
    <property type="project" value="InterPro"/>
</dbReference>
<evidence type="ECO:0000256" key="11">
    <source>
        <dbReference type="ARBA" id="ARBA00022884"/>
    </source>
</evidence>
<keyword evidence="8" id="KW-0479">Metal-binding</keyword>
<evidence type="ECO:0000256" key="2">
    <source>
        <dbReference type="ARBA" id="ARBA00004123"/>
    </source>
</evidence>
<keyword evidence="9" id="KW-0378">Hydrolase</keyword>
<keyword evidence="12" id="KW-0805">Transcription regulation</keyword>
<accession>A0A8J6C062</accession>
<dbReference type="GO" id="GO:0005634">
    <property type="term" value="C:nucleus"/>
    <property type="evidence" value="ECO:0007669"/>
    <property type="project" value="UniProtKB-SubCell"/>
</dbReference>
<comment type="similarity">
    <text evidence="4">Belongs to the CAF1 family.</text>
</comment>
<dbReference type="GO" id="GO:0046872">
    <property type="term" value="F:metal ion binding"/>
    <property type="evidence" value="ECO:0007669"/>
    <property type="project" value="UniProtKB-KW"/>
</dbReference>
<keyword evidence="10" id="KW-0269">Exonuclease</keyword>
<evidence type="ECO:0000256" key="10">
    <source>
        <dbReference type="ARBA" id="ARBA00022839"/>
    </source>
</evidence>
<dbReference type="Gene3D" id="3.30.420.10">
    <property type="entry name" value="Ribonuclease H-like superfamily/Ribonuclease H"/>
    <property type="match status" value="1"/>
</dbReference>
<keyword evidence="6" id="KW-0963">Cytoplasm</keyword>
<evidence type="ECO:0000256" key="7">
    <source>
        <dbReference type="ARBA" id="ARBA00022722"/>
    </source>
</evidence>
<keyword evidence="13" id="KW-0804">Transcription</keyword>
<dbReference type="GO" id="GO:0003723">
    <property type="term" value="F:RNA binding"/>
    <property type="evidence" value="ECO:0007669"/>
    <property type="project" value="UniProtKB-KW"/>
</dbReference>
<comment type="catalytic activity">
    <reaction evidence="1">
        <text>Exonucleolytic cleavage of poly(A) to 5'-AMP.</text>
        <dbReference type="EC" id="3.1.13.4"/>
    </reaction>
</comment>
<comment type="subcellular location">
    <subcellularLocation>
        <location evidence="3">Cytoplasm</location>
    </subcellularLocation>
    <subcellularLocation>
        <location evidence="2">Nucleus</location>
    </subcellularLocation>
</comment>
<keyword evidence="16" id="KW-1185">Reference proteome</keyword>
<name>A0A8J6C062_9EUKA</name>
<keyword evidence="7" id="KW-0540">Nuclease</keyword>
<evidence type="ECO:0000313" key="16">
    <source>
        <dbReference type="Proteomes" id="UP000717585"/>
    </source>
</evidence>
<dbReference type="GO" id="GO:0005737">
    <property type="term" value="C:cytoplasm"/>
    <property type="evidence" value="ECO:0007669"/>
    <property type="project" value="UniProtKB-SubCell"/>
</dbReference>
<evidence type="ECO:0000256" key="13">
    <source>
        <dbReference type="ARBA" id="ARBA00023163"/>
    </source>
</evidence>
<dbReference type="PANTHER" id="PTHR10797">
    <property type="entry name" value="CCR4-NOT TRANSCRIPTION COMPLEX SUBUNIT"/>
    <property type="match status" value="1"/>
</dbReference>
<dbReference type="Pfam" id="PF04857">
    <property type="entry name" value="CAF1"/>
    <property type="match status" value="1"/>
</dbReference>
<evidence type="ECO:0000313" key="15">
    <source>
        <dbReference type="EMBL" id="KAG9396246.1"/>
    </source>
</evidence>
<dbReference type="InterPro" id="IPR012337">
    <property type="entry name" value="RNaseH-like_sf"/>
</dbReference>
<dbReference type="GO" id="GO:0004535">
    <property type="term" value="F:poly(A)-specific ribonuclease activity"/>
    <property type="evidence" value="ECO:0007669"/>
    <property type="project" value="UniProtKB-EC"/>
</dbReference>
<dbReference type="AlphaFoldDB" id="A0A8J6C062"/>
<dbReference type="SUPFAM" id="SSF53098">
    <property type="entry name" value="Ribonuclease H-like"/>
    <property type="match status" value="1"/>
</dbReference>
<gene>
    <name evidence="15" type="ORF">J8273_2598</name>
</gene>
<keyword evidence="14" id="KW-0539">Nucleus</keyword>
<evidence type="ECO:0000256" key="3">
    <source>
        <dbReference type="ARBA" id="ARBA00004496"/>
    </source>
</evidence>
<dbReference type="Proteomes" id="UP000717585">
    <property type="component" value="Unassembled WGS sequence"/>
</dbReference>
<evidence type="ECO:0000256" key="6">
    <source>
        <dbReference type="ARBA" id="ARBA00022490"/>
    </source>
</evidence>
<reference evidence="15" key="1">
    <citation type="submission" date="2021-05" db="EMBL/GenBank/DDBJ databases">
        <title>A free-living protist that lacks canonical eukaryotic 1 DNA replication and segregation systems.</title>
        <authorList>
            <person name="Salas-Leiva D.E."/>
            <person name="Tromer E.C."/>
            <person name="Curtis B.A."/>
            <person name="Jerlstrom-Hultqvist J."/>
            <person name="Kolisko M."/>
            <person name="Yi Z."/>
            <person name="Salas-Leiva J.S."/>
            <person name="Gallot-Lavallee L."/>
            <person name="Kops G.J.P.L."/>
            <person name="Archibald J.M."/>
            <person name="Simpson A.G.B."/>
            <person name="Roger A.J."/>
        </authorList>
    </citation>
    <scope>NUCLEOTIDE SEQUENCE</scope>
    <source>
        <strain evidence="15">BICM</strain>
    </source>
</reference>
<evidence type="ECO:0000256" key="9">
    <source>
        <dbReference type="ARBA" id="ARBA00022801"/>
    </source>
</evidence>
<dbReference type="OrthoDB" id="1164111at2759"/>
<evidence type="ECO:0000256" key="1">
    <source>
        <dbReference type="ARBA" id="ARBA00001663"/>
    </source>
</evidence>
<evidence type="ECO:0000256" key="5">
    <source>
        <dbReference type="ARBA" id="ARBA00012161"/>
    </source>
</evidence>
<evidence type="ECO:0000256" key="4">
    <source>
        <dbReference type="ARBA" id="ARBA00008372"/>
    </source>
</evidence>
<dbReference type="EC" id="3.1.13.4" evidence="5"/>